<feature type="region of interest" description="Disordered" evidence="6">
    <location>
        <begin position="205"/>
        <end position="255"/>
    </location>
</feature>
<dbReference type="Proteomes" id="UP000663792">
    <property type="component" value="Unassembled WGS sequence"/>
</dbReference>
<dbReference type="Pfam" id="PF04542">
    <property type="entry name" value="Sigma70_r2"/>
    <property type="match status" value="1"/>
</dbReference>
<comment type="similarity">
    <text evidence="1">Belongs to the sigma-70 factor family. ECF subfamily.</text>
</comment>
<gene>
    <name evidence="9" type="ORF">JL106_17775</name>
</gene>
<evidence type="ECO:0000256" key="2">
    <source>
        <dbReference type="ARBA" id="ARBA00023015"/>
    </source>
</evidence>
<dbReference type="PANTHER" id="PTHR43133">
    <property type="entry name" value="RNA POLYMERASE ECF-TYPE SIGMA FACTO"/>
    <property type="match status" value="1"/>
</dbReference>
<dbReference type="GO" id="GO:0006352">
    <property type="term" value="P:DNA-templated transcription initiation"/>
    <property type="evidence" value="ECO:0007669"/>
    <property type="project" value="InterPro"/>
</dbReference>
<dbReference type="InterPro" id="IPR013324">
    <property type="entry name" value="RNA_pol_sigma_r3/r4-like"/>
</dbReference>
<keyword evidence="4" id="KW-0238">DNA-binding</keyword>
<dbReference type="InterPro" id="IPR007627">
    <property type="entry name" value="RNA_pol_sigma70_r2"/>
</dbReference>
<reference evidence="9" key="1">
    <citation type="submission" date="2021-01" db="EMBL/GenBank/DDBJ databases">
        <title>YIM 132084 draft genome.</title>
        <authorList>
            <person name="An D."/>
        </authorList>
    </citation>
    <scope>NUCLEOTIDE SEQUENCE</scope>
    <source>
        <strain evidence="9">YIM 132084</strain>
    </source>
</reference>
<sequence>MADEQDASAGNGGSDRDLGVSPVGSWESQAGLWLTEVAAGDRQAFRALFLILELPVRRAAFRVVRDSGLAEEISQEVFLHVWREAGQFDCARGSAIGWIMMITHHRAVDRVRGLVSSRRRDAVAESAHQDRDHDQVVEDVLTRADRRLVRASMETLTPLQRQCIELVYFSGLTNHQVSRLLAVPLGTVKTRLRDGLGRLRVTLGAATTTGTRPRTTTPDGHRLVAPPVSSPPGPPRAVADHHEGRGVTEHHLGLS</sequence>
<dbReference type="NCBIfam" id="TIGR02937">
    <property type="entry name" value="sigma70-ECF"/>
    <property type="match status" value="1"/>
</dbReference>
<dbReference type="EMBL" id="JAERWK010000023">
    <property type="protein sequence ID" value="MBM9469140.1"/>
    <property type="molecule type" value="Genomic_DNA"/>
</dbReference>
<dbReference type="GO" id="GO:0016987">
    <property type="term" value="F:sigma factor activity"/>
    <property type="evidence" value="ECO:0007669"/>
    <property type="project" value="UniProtKB-KW"/>
</dbReference>
<keyword evidence="10" id="KW-1185">Reference proteome</keyword>
<keyword evidence="2" id="KW-0805">Transcription regulation</keyword>
<protein>
    <submittedName>
        <fullName evidence="9">Sigma-70 family RNA polymerase sigma factor</fullName>
    </submittedName>
</protein>
<dbReference type="InterPro" id="IPR036388">
    <property type="entry name" value="WH-like_DNA-bd_sf"/>
</dbReference>
<evidence type="ECO:0000256" key="1">
    <source>
        <dbReference type="ARBA" id="ARBA00010641"/>
    </source>
</evidence>
<feature type="compositionally biased region" description="Basic and acidic residues" evidence="6">
    <location>
        <begin position="238"/>
        <end position="255"/>
    </location>
</feature>
<dbReference type="RefSeq" id="WP_205262098.1">
    <property type="nucleotide sequence ID" value="NZ_JAERWK010000023.1"/>
</dbReference>
<proteinExistence type="inferred from homology"/>
<dbReference type="SUPFAM" id="SSF88659">
    <property type="entry name" value="Sigma3 and sigma4 domains of RNA polymerase sigma factors"/>
    <property type="match status" value="1"/>
</dbReference>
<name>A0A938YAX6_9ACTN</name>
<evidence type="ECO:0000313" key="9">
    <source>
        <dbReference type="EMBL" id="MBM9469140.1"/>
    </source>
</evidence>
<dbReference type="AlphaFoldDB" id="A0A938YAX6"/>
<dbReference type="Gene3D" id="1.10.1740.10">
    <property type="match status" value="1"/>
</dbReference>
<evidence type="ECO:0000259" key="7">
    <source>
        <dbReference type="Pfam" id="PF04542"/>
    </source>
</evidence>
<keyword evidence="3" id="KW-0731">Sigma factor</keyword>
<dbReference type="InterPro" id="IPR007630">
    <property type="entry name" value="RNA_pol_sigma70_r4"/>
</dbReference>
<evidence type="ECO:0000259" key="8">
    <source>
        <dbReference type="Pfam" id="PF04545"/>
    </source>
</evidence>
<dbReference type="InterPro" id="IPR013325">
    <property type="entry name" value="RNA_pol_sigma_r2"/>
</dbReference>
<accession>A0A938YAX6</accession>
<organism evidence="9 10">
    <name type="scientific">Nakamurella leprariae</name>
    <dbReference type="NCBI Taxonomy" id="2803911"/>
    <lineage>
        <taxon>Bacteria</taxon>
        <taxon>Bacillati</taxon>
        <taxon>Actinomycetota</taxon>
        <taxon>Actinomycetes</taxon>
        <taxon>Nakamurellales</taxon>
        <taxon>Nakamurellaceae</taxon>
        <taxon>Nakamurella</taxon>
    </lineage>
</organism>
<dbReference type="CDD" id="cd06171">
    <property type="entry name" value="Sigma70_r4"/>
    <property type="match status" value="1"/>
</dbReference>
<dbReference type="GO" id="GO:0003677">
    <property type="term" value="F:DNA binding"/>
    <property type="evidence" value="ECO:0007669"/>
    <property type="project" value="UniProtKB-KW"/>
</dbReference>
<feature type="domain" description="RNA polymerase sigma-70 region 2" evidence="7">
    <location>
        <begin position="56"/>
        <end position="112"/>
    </location>
</feature>
<dbReference type="InterPro" id="IPR014284">
    <property type="entry name" value="RNA_pol_sigma-70_dom"/>
</dbReference>
<feature type="region of interest" description="Disordered" evidence="6">
    <location>
        <begin position="1"/>
        <end position="22"/>
    </location>
</feature>
<dbReference type="Pfam" id="PF04545">
    <property type="entry name" value="Sigma70_r4"/>
    <property type="match status" value="1"/>
</dbReference>
<dbReference type="SUPFAM" id="SSF88946">
    <property type="entry name" value="Sigma2 domain of RNA polymerase sigma factors"/>
    <property type="match status" value="1"/>
</dbReference>
<evidence type="ECO:0000256" key="4">
    <source>
        <dbReference type="ARBA" id="ARBA00023125"/>
    </source>
</evidence>
<evidence type="ECO:0000256" key="5">
    <source>
        <dbReference type="ARBA" id="ARBA00023163"/>
    </source>
</evidence>
<dbReference type="Gene3D" id="1.10.10.10">
    <property type="entry name" value="Winged helix-like DNA-binding domain superfamily/Winged helix DNA-binding domain"/>
    <property type="match status" value="1"/>
</dbReference>
<evidence type="ECO:0000256" key="3">
    <source>
        <dbReference type="ARBA" id="ARBA00023082"/>
    </source>
</evidence>
<dbReference type="InterPro" id="IPR039425">
    <property type="entry name" value="RNA_pol_sigma-70-like"/>
</dbReference>
<dbReference type="PANTHER" id="PTHR43133:SF66">
    <property type="entry name" value="ECF RNA POLYMERASE SIGMA FACTOR SIGK"/>
    <property type="match status" value="1"/>
</dbReference>
<keyword evidence="5" id="KW-0804">Transcription</keyword>
<feature type="compositionally biased region" description="Low complexity" evidence="6">
    <location>
        <begin position="205"/>
        <end position="218"/>
    </location>
</feature>
<feature type="domain" description="RNA polymerase sigma-70 region 4" evidence="8">
    <location>
        <begin position="153"/>
        <end position="200"/>
    </location>
</feature>
<comment type="caution">
    <text evidence="9">The sequence shown here is derived from an EMBL/GenBank/DDBJ whole genome shotgun (WGS) entry which is preliminary data.</text>
</comment>
<evidence type="ECO:0000313" key="10">
    <source>
        <dbReference type="Proteomes" id="UP000663792"/>
    </source>
</evidence>
<evidence type="ECO:0000256" key="6">
    <source>
        <dbReference type="SAM" id="MobiDB-lite"/>
    </source>
</evidence>